<gene>
    <name evidence="8" type="ORF">Ptr86124_007085</name>
</gene>
<evidence type="ECO:0000313" key="9">
    <source>
        <dbReference type="Proteomes" id="UP000249757"/>
    </source>
</evidence>
<dbReference type="InterPro" id="IPR038718">
    <property type="entry name" value="SNF2-like_sf"/>
</dbReference>
<organism evidence="8 9">
    <name type="scientific">Pyrenophora tritici-repentis</name>
    <dbReference type="NCBI Taxonomy" id="45151"/>
    <lineage>
        <taxon>Eukaryota</taxon>
        <taxon>Fungi</taxon>
        <taxon>Dikarya</taxon>
        <taxon>Ascomycota</taxon>
        <taxon>Pezizomycotina</taxon>
        <taxon>Dothideomycetes</taxon>
        <taxon>Pleosporomycetidae</taxon>
        <taxon>Pleosporales</taxon>
        <taxon>Pleosporineae</taxon>
        <taxon>Pleosporaceae</taxon>
        <taxon>Pyrenophora</taxon>
    </lineage>
</organism>
<dbReference type="InterPro" id="IPR049730">
    <property type="entry name" value="SNF2/RAD54-like_C"/>
</dbReference>
<dbReference type="EMBL" id="NRDI02000008">
    <property type="protein sequence ID" value="KAI1514455.1"/>
    <property type="molecule type" value="Genomic_DNA"/>
</dbReference>
<dbReference type="GO" id="GO:0008094">
    <property type="term" value="F:ATP-dependent activity, acting on DNA"/>
    <property type="evidence" value="ECO:0007669"/>
    <property type="project" value="TreeGrafter"/>
</dbReference>
<dbReference type="SUPFAM" id="SSF52540">
    <property type="entry name" value="P-loop containing nucleoside triphosphate hydrolases"/>
    <property type="match status" value="2"/>
</dbReference>
<evidence type="ECO:0000256" key="1">
    <source>
        <dbReference type="ARBA" id="ARBA00022723"/>
    </source>
</evidence>
<keyword evidence="1" id="KW-0479">Metal-binding</keyword>
<sequence length="579" mass="64606">MLAVIVNSLGRALDYAVTHTRGSTTSWQDITPSKTTLVVVPSSLLLDSWEEEIRKHLLPETVVVHRYHGSDKAIDLSDLLRKDIVLTTYATIATDFCRGQAILSHVAWYRLVLDEAHYIRNPSRKQYRAIQSIPAHIRWCLTGTPIQNSLEDLGALVKFLRVPVLEDLVVFRRSISTPILTNTNGRFANMSTLLQAICLRRTKALLNQPEPITMTTLLQLSPKEHIQYHDYAEGCRHAIDLAVSGHSIQKANQHVIQAILGMRLFCNDGEKALINRKHARGLPIEPEEALSFLQTSSDAKCINCDCDIVAMYQRDDQSSGTLIVCQHLLCGVCLVEFETDLDENLEDGRSRCPICGLRADIHSFLVNPSSAENDSDKIKVTEYPTKLLSLLDNVRNQSIRDKWQVSFSTNCIIFSFWKTTLDITASLFDKYSISCFRIHGTLSASKRSRILTDFEESSTTRVLLITLGTGAVGSNKLKAANIIHIVEPQWNPSVENQAIGRVIRLGQERAVTIIRYIMKDTIEEAVQSRQLRKLQLARGGFGLSKEVQGSDRVSAIMSLMCPSILNDKSGANAAPPSST</sequence>
<dbReference type="InterPro" id="IPR017907">
    <property type="entry name" value="Znf_RING_CS"/>
</dbReference>
<keyword evidence="3 7" id="KW-0863">Zinc-finger</keyword>
<keyword evidence="4" id="KW-0378">Hydrolase</keyword>
<dbReference type="PROSITE" id="PS51192">
    <property type="entry name" value="HELICASE_ATP_BIND_1"/>
    <property type="match status" value="1"/>
</dbReference>
<dbReference type="PANTHER" id="PTHR45626">
    <property type="entry name" value="TRANSCRIPTION TERMINATION FACTOR 2-RELATED"/>
    <property type="match status" value="1"/>
</dbReference>
<keyword evidence="2" id="KW-0547">Nucleotide-binding</keyword>
<evidence type="ECO:0000256" key="2">
    <source>
        <dbReference type="ARBA" id="ARBA00022741"/>
    </source>
</evidence>
<dbReference type="PROSITE" id="PS50089">
    <property type="entry name" value="ZF_RING_2"/>
    <property type="match status" value="1"/>
</dbReference>
<dbReference type="AlphaFoldDB" id="A0A2W1EJ21"/>
<dbReference type="InterPro" id="IPR050628">
    <property type="entry name" value="SNF2_RAD54_helicase_TF"/>
</dbReference>
<dbReference type="CDD" id="cd18008">
    <property type="entry name" value="DEXDc_SHPRH-like"/>
    <property type="match status" value="1"/>
</dbReference>
<dbReference type="InterPro" id="IPR000330">
    <property type="entry name" value="SNF2_N"/>
</dbReference>
<dbReference type="GO" id="GO:0008270">
    <property type="term" value="F:zinc ion binding"/>
    <property type="evidence" value="ECO:0007669"/>
    <property type="project" value="UniProtKB-KW"/>
</dbReference>
<keyword evidence="9" id="KW-1185">Reference proteome</keyword>
<dbReference type="SMART" id="SM00490">
    <property type="entry name" value="HELICc"/>
    <property type="match status" value="1"/>
</dbReference>
<evidence type="ECO:0000256" key="3">
    <source>
        <dbReference type="ARBA" id="ARBA00022771"/>
    </source>
</evidence>
<evidence type="ECO:0000256" key="6">
    <source>
        <dbReference type="ARBA" id="ARBA00022840"/>
    </source>
</evidence>
<dbReference type="GO" id="GO:0006281">
    <property type="term" value="P:DNA repair"/>
    <property type="evidence" value="ECO:0007669"/>
    <property type="project" value="TreeGrafter"/>
</dbReference>
<dbReference type="PROSITE" id="PS51194">
    <property type="entry name" value="HELICASE_CTER"/>
    <property type="match status" value="1"/>
</dbReference>
<dbReference type="PROSITE" id="PS00518">
    <property type="entry name" value="ZF_RING_1"/>
    <property type="match status" value="1"/>
</dbReference>
<proteinExistence type="predicted"/>
<dbReference type="SMART" id="SM00487">
    <property type="entry name" value="DEXDc"/>
    <property type="match status" value="1"/>
</dbReference>
<dbReference type="Pfam" id="PF00176">
    <property type="entry name" value="SNF2-rel_dom"/>
    <property type="match status" value="1"/>
</dbReference>
<accession>A0A2W1EJ21</accession>
<dbReference type="InterPro" id="IPR014001">
    <property type="entry name" value="Helicase_ATP-bd"/>
</dbReference>
<evidence type="ECO:0000256" key="4">
    <source>
        <dbReference type="ARBA" id="ARBA00022801"/>
    </source>
</evidence>
<evidence type="ECO:0000313" key="8">
    <source>
        <dbReference type="EMBL" id="KAI1514455.1"/>
    </source>
</evidence>
<keyword evidence="5" id="KW-0862">Zinc</keyword>
<comment type="caution">
    <text evidence="8">The sequence shown here is derived from an EMBL/GenBank/DDBJ whole genome shotgun (WGS) entry which is preliminary data.</text>
</comment>
<evidence type="ECO:0000256" key="7">
    <source>
        <dbReference type="PROSITE-ProRule" id="PRU00175"/>
    </source>
</evidence>
<dbReference type="Gene3D" id="3.40.50.300">
    <property type="entry name" value="P-loop containing nucleotide triphosphate hydrolases"/>
    <property type="match status" value="1"/>
</dbReference>
<reference evidence="9" key="1">
    <citation type="journal article" date="2022" name="Microb. Genom.">
        <title>A global pangenome for the wheat fungal pathogen Pyrenophora tritici-repentis and prediction of effector protein structural homology.</title>
        <authorList>
            <person name="Moolhuijzen P.M."/>
            <person name="See P.T."/>
            <person name="Shi G."/>
            <person name="Powell H.R."/>
            <person name="Cockram J."/>
            <person name="Jorgensen L.N."/>
            <person name="Benslimane H."/>
            <person name="Strelkov S.E."/>
            <person name="Turner J."/>
            <person name="Liu Z."/>
            <person name="Moffat C.S."/>
        </authorList>
    </citation>
    <scope>NUCLEOTIDE SEQUENCE [LARGE SCALE GENOMIC DNA]</scope>
</reference>
<protein>
    <submittedName>
        <fullName evidence="8">DNA repair and recombination protein RAD5C</fullName>
    </submittedName>
</protein>
<dbReference type="GO" id="GO:0005634">
    <property type="term" value="C:nucleus"/>
    <property type="evidence" value="ECO:0007669"/>
    <property type="project" value="TreeGrafter"/>
</dbReference>
<dbReference type="InterPro" id="IPR001841">
    <property type="entry name" value="Znf_RING"/>
</dbReference>
<dbReference type="InterPro" id="IPR001650">
    <property type="entry name" value="Helicase_C-like"/>
</dbReference>
<evidence type="ECO:0000256" key="5">
    <source>
        <dbReference type="ARBA" id="ARBA00022833"/>
    </source>
</evidence>
<dbReference type="CDD" id="cd18793">
    <property type="entry name" value="SF2_C_SNF"/>
    <property type="match status" value="1"/>
</dbReference>
<dbReference type="InterPro" id="IPR027417">
    <property type="entry name" value="P-loop_NTPase"/>
</dbReference>
<dbReference type="GO" id="GO:0016787">
    <property type="term" value="F:hydrolase activity"/>
    <property type="evidence" value="ECO:0007669"/>
    <property type="project" value="UniProtKB-KW"/>
</dbReference>
<dbReference type="Pfam" id="PF00271">
    <property type="entry name" value="Helicase_C"/>
    <property type="match status" value="1"/>
</dbReference>
<dbReference type="PANTHER" id="PTHR45626:SF52">
    <property type="entry name" value="SINGLE-STRANDED DNA-DEPENDENT ATPASE (EUROFUNG)"/>
    <property type="match status" value="1"/>
</dbReference>
<dbReference type="Proteomes" id="UP000249757">
    <property type="component" value="Unassembled WGS sequence"/>
</dbReference>
<dbReference type="Gene3D" id="3.40.50.10810">
    <property type="entry name" value="Tandem AAA-ATPase domain"/>
    <property type="match status" value="1"/>
</dbReference>
<keyword evidence="6" id="KW-0067">ATP-binding</keyword>
<dbReference type="GO" id="GO:0005524">
    <property type="term" value="F:ATP binding"/>
    <property type="evidence" value="ECO:0007669"/>
    <property type="project" value="UniProtKB-KW"/>
</dbReference>
<name>A0A2W1EJ21_9PLEO</name>